<evidence type="ECO:0000256" key="9">
    <source>
        <dbReference type="ARBA" id="ARBA00022737"/>
    </source>
</evidence>
<dbReference type="SUPFAM" id="SSF57196">
    <property type="entry name" value="EGF/Laminin"/>
    <property type="match status" value="25"/>
</dbReference>
<dbReference type="GO" id="GO:0048592">
    <property type="term" value="P:eye morphogenesis"/>
    <property type="evidence" value="ECO:0007669"/>
    <property type="project" value="UniProtKB-ARBA"/>
</dbReference>
<dbReference type="PROSITE" id="PS00022">
    <property type="entry name" value="EGF_1"/>
    <property type="match status" value="40"/>
</dbReference>
<dbReference type="GO" id="GO:0061326">
    <property type="term" value="P:renal tubule development"/>
    <property type="evidence" value="ECO:0007669"/>
    <property type="project" value="UniProtKB-ARBA"/>
</dbReference>
<dbReference type="FunFam" id="2.10.25.10:FF:000122">
    <property type="entry name" value="Protein crumbs homolog 2"/>
    <property type="match status" value="6"/>
</dbReference>
<dbReference type="FunFam" id="2.10.25.10:FF:000472">
    <property type="entry name" value="Uncharacterized protein, isoform A"/>
    <property type="match status" value="1"/>
</dbReference>
<comment type="caution">
    <text evidence="18">Lacks conserved residue(s) required for the propagation of feature annotation.</text>
</comment>
<evidence type="ECO:0000256" key="13">
    <source>
        <dbReference type="ARBA" id="ARBA00022989"/>
    </source>
</evidence>
<dbReference type="FunFam" id="2.10.25.10:FF:000434">
    <property type="entry name" value="Predicted protein"/>
    <property type="match status" value="3"/>
</dbReference>
<feature type="disulfide bond" evidence="18">
    <location>
        <begin position="1348"/>
        <end position="1357"/>
    </location>
</feature>
<feature type="disulfide bond" evidence="18">
    <location>
        <begin position="468"/>
        <end position="477"/>
    </location>
</feature>
<dbReference type="FunFam" id="2.10.25.10:FF:000004">
    <property type="entry name" value="Neurogenic locus notch 1"/>
    <property type="match status" value="9"/>
</dbReference>
<feature type="domain" description="EGF-like" evidence="21">
    <location>
        <begin position="2339"/>
        <end position="2375"/>
    </location>
</feature>
<feature type="domain" description="EGF-like" evidence="21">
    <location>
        <begin position="1638"/>
        <end position="1674"/>
    </location>
</feature>
<dbReference type="GO" id="GO:0080090">
    <property type="term" value="P:regulation of primary metabolic process"/>
    <property type="evidence" value="ECO:0007669"/>
    <property type="project" value="UniProtKB-ARBA"/>
</dbReference>
<feature type="domain" description="EGF-like" evidence="21">
    <location>
        <begin position="2572"/>
        <end position="2608"/>
    </location>
</feature>
<sequence length="2744" mass="300514">QLSNTYCFATIAWDSWSDSISYLCQNGGSCTDQINAYKCACQKGKKTTTTGLTGYTPRTWISSELCKCVSGHIYEREGDCSYDSFLNAPQLPETLFLFSIPLKWLWTSWIFIDDCEVNLINIRMSVRSQLYRKLLKRSYLNSYSDISQKMRDQHDGRASAMNVVFFLLMVYTPDWCPVTASKPLYENLQILHYSLESGIFKLQGFLKTHFTILPRKDNLQLSDTYCFTYIAWEITTHAQVHLVITMGNYVTQIDIKASLKLPLMNVLPTPVSTVVTMEQAVRLSSNTICSHVDECSTNPCQNKGSCKDGVNSYTCFCPPGYTGINCQSEINKCLSNLCLNGATCTDEVTGYSCLCASGFSGVTCQIDINECVSNPCKFGQCTDQVNGYMCTCLPGYSGVNCDTETDECSSNPCQNGGSCTDQMNAYKCACQKGYSGDNCQINIDECSSNPCKNKGTCKDGVNSYTCECIPGYTGINCQSDNTNWFLFHVNLTKINKFLSNPCLNGATCTDEVNGFSCVCASGFSGVTCQIESDECASKPCQNGGSCTDQMNAYECACQNGYIGDNCQMSHRKFILIVCCLATMQIPLLVNECKGYLICIHNRRCILCVYCKNGSSWSLSHEHYSNYVICFFNFESINGTCDCRCLPLQFIIHVKSKPLDCNWKPIFVPPTPNQGSHIAIPAHASVNTKMYASNARNPKSTVTDISLTSPPGMTYTGPFKDSKHPGVVYWDLKWTPTAAQKGDNILCGMAEDDQGQLSDTYCFTYIAWDHDPCASTPCHHNGTCNRRGSTQNYDCICPGYTGKLCDSEIDECASNPCQHGGTCTDLFNAFQCSCNPGYNGTSCEIEYFSFKIITVKFRNYKISSENKHERNIDECSSNPCQNKGTCKDGVNSYTCNCPPGYTGFNCQSEINECLSNPCLNGATCTDEVNGYSCICASGFSGVTCQIDINECAFVNPCQNGGSCTDQMNAYKCACQKGYNGDNCQINIDECNSGPCQNGGKCLDQINGFTCICTTGYTGIKCEKDIDECSSSPCKNGAKCSDNVNSYTCNCLLGYTGVHCETDTDECGSNPCQHGGTCSDHVNKYTCQCPLGYNGQSCEQDINECASNPCKHDGTCHDHVNKYTCDCKSGYTGANCETDVDECASTPCQNNGSCVDNVNKYTCQCIPGFVGSHCEHDTDECASQPCSNGGTCQDRVNGYVCSCMPGYTGTTCVITHIDDCKPNPCKNNGICQDKVNGFKCVCPAGYSGVRCDNDVDECASNPCQNGGTCADKINDFSCSCVPGYTGKKCQTVVLVLLCTKRPVKQRNEASYPVHCYVKGKGPRHIDDCFRRPCEHGATCIDLVNDYSCICPSGYTGRNCKTAVNATTMGVVKKGELFNSCCFGINIMHAIPQNVCFRFRPTFFFNSNITVKTGIVSAIRSASLTIAMATFSSSGTTREGSNFFNMLKKPRRCADVEFNKENEPAECSQQFFYTYLHVVRGHRYADHDCATDINECLSLPYVDECSSNPCQHGVSSNINECSKCQIDINECSSFPCQNGATIYRRSLFNSQLSKLSYCNISSIADIYECGSTPCQHGGNCTDNINYYTCQCPAGYSGDNCQIDINECNSSPCKHDGSCTDHIDSYSCICKPGYTGTNCETDIDECSPTPCRNNGTCTDLINKYTCQCQLGFNGITCQIDIDECASQPCSNNGTCHDQINGYVCSCMPGYTGKDCVISTFEWSYIISHIDECTPNPCQNNDVIMYQNVDECFSSPCQNGGYTGKKCETDIDECSRYTDKNCSTVQGYTGYNCETDEDVNECSSTPYCGYNCDTGFEKKVSYMDECGNINECSSGPCMNNGTCVDQVNGYICNCDAGYTGINCEIDINECAGGPCKNGAVCNNLIDKYTCTCLPGYTGYNCTHDIDECYSSPCQHGATCHDQVNRYSCQCVPGYSGTFCETDINECQGAPCINGGTCNDLINNYNCSCLPGYSGRNCDGNIIECSSTHPVVLSCHLRFHSCIFQVKVFGQGYTGTNCDKEINECKSSPCQNGGYCQDHVNNYTCDCKPGYVGYNCETDFQECDSSPCVNGTCTDLVNNYHCNCTPGFYGIDCDTDIDECQSGPCKNSGKCNDMINGFNCSCASGFTGFYCDTDIDECATNPCANKIKCYVDKNCSTVCENVDECSSNPCQHNGTCIDLINMYKCSCSGGYNGANCDIDINECARQCIGVRFVNGNVYNCVYGYNCEKVFDDNNIDECHSGPCQNAGYCKNLLNHYKCNCLPGYEGDNCEIDIDECLSQPCKNNATCNDLVNRYNCTCIPGFTGYNCERDFQNEKLNMLTYPVSPFTIPSGFAHIKIIRLYVYLDIQECFSKPCQNGGHCTDLINDYHCSCPAGITGRNCQNVCAVRIHNIHEGGQAVDDRGLYSEQHCFTLLAGVEDPCTANPCEHGGSCQVQLDSFVCTCTPEYEGRNCSIDINDCLSSPCKNGGTCWDQVGGYKCFCPIGFMGNECHSLLQFMIHYTRSIDYCASSPCQNFGTCTTTNTSYTCTCGPGYSGHNCNIDLDECASSPCENGGTCTDMVGDFFCECPIEYKGKNCSTPHDFCNPNPCANNGVCTNYKDSYRCSCPSGYIGLDCEIYQPESCGVDDDNHCMCLLNGRRVKLPFPQPKAEGFSTDDLIAGVVGIPIGIATGLLMCVLWHKLIRPRCFNRSDGVRGPRSRPSSTSSDRSLLSRSTASPSEIRASVHSPISTISDPPSYTNLYRNNRASDWSPR</sequence>
<dbReference type="InterPro" id="IPR001881">
    <property type="entry name" value="EGF-like_Ca-bd_dom"/>
</dbReference>
<feature type="disulfide bond" evidence="18">
    <location>
        <begin position="317"/>
        <end position="326"/>
    </location>
</feature>
<feature type="domain" description="EGF-like" evidence="21">
    <location>
        <begin position="2496"/>
        <end position="2532"/>
    </location>
</feature>
<keyword evidence="7 20" id="KW-0812">Transmembrane</keyword>
<feature type="domain" description="EGF-like" evidence="21">
    <location>
        <begin position="1061"/>
        <end position="1097"/>
    </location>
</feature>
<dbReference type="Proteomes" id="UP000596742">
    <property type="component" value="Unassembled WGS sequence"/>
</dbReference>
<feature type="disulfide bond" evidence="18">
    <location>
        <begin position="2365"/>
        <end position="2374"/>
    </location>
</feature>
<feature type="domain" description="EGF-like" evidence="21">
    <location>
        <begin position="1676"/>
        <end position="1712"/>
    </location>
</feature>
<dbReference type="PROSITE" id="PS01187">
    <property type="entry name" value="EGF_CA"/>
    <property type="match status" value="15"/>
</dbReference>
<evidence type="ECO:0000256" key="2">
    <source>
        <dbReference type="ARBA" id="ARBA00011881"/>
    </source>
</evidence>
<evidence type="ECO:0000256" key="4">
    <source>
        <dbReference type="ARBA" id="ARBA00022475"/>
    </source>
</evidence>
<dbReference type="GO" id="GO:0051049">
    <property type="term" value="P:regulation of transport"/>
    <property type="evidence" value="ECO:0007669"/>
    <property type="project" value="UniProtKB-ARBA"/>
</dbReference>
<evidence type="ECO:0000256" key="16">
    <source>
        <dbReference type="ARBA" id="ARBA00023180"/>
    </source>
</evidence>
<feature type="transmembrane region" description="Helical" evidence="20">
    <location>
        <begin position="2649"/>
        <end position="2671"/>
    </location>
</feature>
<evidence type="ECO:0000259" key="21">
    <source>
        <dbReference type="PROSITE" id="PS50026"/>
    </source>
</evidence>
<feature type="domain" description="EGF-like" evidence="21">
    <location>
        <begin position="768"/>
        <end position="805"/>
    </location>
</feature>
<dbReference type="FunFam" id="2.10.25.10:FF:000006">
    <property type="entry name" value="Versican core protein-like isoform 1"/>
    <property type="match status" value="1"/>
</dbReference>
<feature type="domain" description="EGF-like" evidence="21">
    <location>
        <begin position="946"/>
        <end position="983"/>
    </location>
</feature>
<evidence type="ECO:0000256" key="15">
    <source>
        <dbReference type="ARBA" id="ARBA00023157"/>
    </source>
</evidence>
<dbReference type="FunFam" id="2.10.25.10:FF:000327">
    <property type="entry name" value="neurogenic locus notch homolog protein 4"/>
    <property type="match status" value="1"/>
</dbReference>
<feature type="disulfide bond" evidence="18">
    <location>
        <begin position="934"/>
        <end position="943"/>
    </location>
</feature>
<feature type="domain" description="EGF-like" evidence="21">
    <location>
        <begin position="870"/>
        <end position="906"/>
    </location>
</feature>
<keyword evidence="5 18" id="KW-0245">EGF-like domain</keyword>
<feature type="disulfide bond" evidence="18">
    <location>
        <begin position="557"/>
        <end position="566"/>
    </location>
</feature>
<feature type="domain" description="EGF-like" evidence="21">
    <location>
        <begin position="1861"/>
        <end position="1897"/>
    </location>
</feature>
<dbReference type="InterPro" id="IPR000742">
    <property type="entry name" value="EGF"/>
</dbReference>
<comment type="subcellular location">
    <subcellularLocation>
        <location evidence="1">Apical cell membrane</location>
        <topology evidence="1">Single-pass type I membrane protein</topology>
    </subcellularLocation>
</comment>
<dbReference type="GO" id="GO:0043005">
    <property type="term" value="C:neuron projection"/>
    <property type="evidence" value="ECO:0007669"/>
    <property type="project" value="UniProtKB-ARBA"/>
</dbReference>
<dbReference type="GO" id="GO:0007219">
    <property type="term" value="P:Notch signaling pathway"/>
    <property type="evidence" value="ECO:0007669"/>
    <property type="project" value="UniProtKB-KW"/>
</dbReference>
<evidence type="ECO:0000256" key="12">
    <source>
        <dbReference type="ARBA" id="ARBA00022976"/>
    </source>
</evidence>
<dbReference type="PANTHER" id="PTHR12916:SF4">
    <property type="entry name" value="UNINFLATABLE, ISOFORM C"/>
    <property type="match status" value="1"/>
</dbReference>
<evidence type="ECO:0000256" key="17">
    <source>
        <dbReference type="ARBA" id="ARBA00055075"/>
    </source>
</evidence>
<name>A0A8B6BTJ8_MYTGA</name>
<dbReference type="FunFam" id="2.10.25.10:FF:000309">
    <property type="entry name" value="Uncharacterized protein, isoform A"/>
    <property type="match status" value="5"/>
</dbReference>
<dbReference type="GO" id="GO:0051240">
    <property type="term" value="P:positive regulation of multicellular organismal process"/>
    <property type="evidence" value="ECO:0007669"/>
    <property type="project" value="UniProtKB-ARBA"/>
</dbReference>
<feature type="disulfide bond" evidence="18">
    <location>
        <begin position="2078"/>
        <end position="2087"/>
    </location>
</feature>
<dbReference type="GO" id="GO:0016324">
    <property type="term" value="C:apical plasma membrane"/>
    <property type="evidence" value="ECO:0007669"/>
    <property type="project" value="UniProtKB-SubCell"/>
</dbReference>
<feature type="domain" description="EGF-like" evidence="21">
    <location>
        <begin position="908"/>
        <end position="944"/>
    </location>
</feature>
<feature type="disulfide bond" evidence="18">
    <location>
        <begin position="392"/>
        <end position="401"/>
    </location>
</feature>
<keyword evidence="15 18" id="KW-1015">Disulfide bond</keyword>
<feature type="domain" description="EGF-like" evidence="21">
    <location>
        <begin position="2053"/>
        <end position="2088"/>
    </location>
</feature>
<dbReference type="GO" id="GO:0060562">
    <property type="term" value="P:epithelial tube morphogenesis"/>
    <property type="evidence" value="ECO:0007669"/>
    <property type="project" value="UniProtKB-ARBA"/>
</dbReference>
<keyword evidence="16" id="KW-0325">Glycoprotein</keyword>
<dbReference type="SMART" id="SM00181">
    <property type="entry name" value="EGF"/>
    <property type="match status" value="43"/>
</dbReference>
<feature type="domain" description="EGF-like" evidence="21">
    <location>
        <begin position="807"/>
        <end position="843"/>
    </location>
</feature>
<feature type="domain" description="EGF-like" evidence="21">
    <location>
        <begin position="1322"/>
        <end position="1358"/>
    </location>
</feature>
<keyword evidence="9" id="KW-0677">Repeat</keyword>
<dbReference type="PROSITE" id="PS50026">
    <property type="entry name" value="EGF_3"/>
    <property type="match status" value="41"/>
</dbReference>
<accession>A0A8B6BTJ8</accession>
<feature type="disulfide bond" evidence="18">
    <location>
        <begin position="2041"/>
        <end position="2050"/>
    </location>
</feature>
<feature type="domain" description="EGF-like" evidence="21">
    <location>
        <begin position="493"/>
        <end position="529"/>
    </location>
</feature>
<proteinExistence type="predicted"/>
<feature type="domain" description="EGF-like" evidence="21">
    <location>
        <begin position="404"/>
        <end position="440"/>
    </location>
</feature>
<feature type="disulfide bond" evidence="18">
    <location>
        <begin position="1240"/>
        <end position="1249"/>
    </location>
</feature>
<feature type="domain" description="EGF-like" evidence="21">
    <location>
        <begin position="2155"/>
        <end position="2191"/>
    </location>
</feature>
<feature type="compositionally biased region" description="Polar residues" evidence="19">
    <location>
        <begin position="2718"/>
        <end position="2744"/>
    </location>
</feature>
<feature type="disulfide bond" evidence="18">
    <location>
        <begin position="1588"/>
        <end position="1597"/>
    </location>
</feature>
<feature type="region of interest" description="Disordered" evidence="19">
    <location>
        <begin position="2682"/>
        <end position="2744"/>
    </location>
</feature>
<dbReference type="InterPro" id="IPR009030">
    <property type="entry name" value="Growth_fac_rcpt_cys_sf"/>
</dbReference>
<dbReference type="GO" id="GO:0005509">
    <property type="term" value="F:calcium ion binding"/>
    <property type="evidence" value="ECO:0007669"/>
    <property type="project" value="InterPro"/>
</dbReference>
<feature type="disulfide bond" evidence="18">
    <location>
        <begin position="355"/>
        <end position="364"/>
    </location>
</feature>
<dbReference type="GO" id="GO:0009953">
    <property type="term" value="P:dorsal/ventral pattern formation"/>
    <property type="evidence" value="ECO:0007669"/>
    <property type="project" value="UniProtKB-ARBA"/>
</dbReference>
<feature type="domain" description="EGF-like" evidence="21">
    <location>
        <begin position="2015"/>
        <end position="2051"/>
    </location>
</feature>
<keyword evidence="6" id="KW-0597">Phosphoprotein</keyword>
<feature type="disulfide bond" evidence="18">
    <location>
        <begin position="1664"/>
        <end position="1673"/>
    </location>
</feature>
<evidence type="ECO:0000256" key="5">
    <source>
        <dbReference type="ARBA" id="ARBA00022536"/>
    </source>
</evidence>
<dbReference type="GO" id="GO:0005829">
    <property type="term" value="C:cytosol"/>
    <property type="evidence" value="ECO:0007669"/>
    <property type="project" value="UniProtKB-ARBA"/>
</dbReference>
<dbReference type="PRINTS" id="PR01983">
    <property type="entry name" value="NOTCH"/>
</dbReference>
<dbReference type="GO" id="GO:0009792">
    <property type="term" value="P:embryo development ending in birth or egg hatching"/>
    <property type="evidence" value="ECO:0007669"/>
    <property type="project" value="UniProtKB-ARBA"/>
</dbReference>
<keyword evidence="11" id="KW-0106">Calcium</keyword>
<organism evidence="22 23">
    <name type="scientific">Mytilus galloprovincialis</name>
    <name type="common">Mediterranean mussel</name>
    <dbReference type="NCBI Taxonomy" id="29158"/>
    <lineage>
        <taxon>Eukaryota</taxon>
        <taxon>Metazoa</taxon>
        <taxon>Spiralia</taxon>
        <taxon>Lophotrochozoa</taxon>
        <taxon>Mollusca</taxon>
        <taxon>Bivalvia</taxon>
        <taxon>Autobranchia</taxon>
        <taxon>Pteriomorphia</taxon>
        <taxon>Mytilida</taxon>
        <taxon>Mytiloidea</taxon>
        <taxon>Mytilidae</taxon>
        <taxon>Mytilinae</taxon>
        <taxon>Mytilus</taxon>
    </lineage>
</organism>
<feature type="disulfide bond" evidence="18">
    <location>
        <begin position="1049"/>
        <end position="1058"/>
    </location>
</feature>
<feature type="domain" description="EGF-like" evidence="21">
    <location>
        <begin position="1600"/>
        <end position="1636"/>
    </location>
</feature>
<dbReference type="FunFam" id="2.10.25.10:FF:000117">
    <property type="entry name" value="Delta-like protein"/>
    <property type="match status" value="1"/>
</dbReference>
<comment type="function">
    <text evidence="17">Forms the apical lamina, a component of the extracellular matrix.</text>
</comment>
<feature type="domain" description="EGF-like" evidence="21">
    <location>
        <begin position="2410"/>
        <end position="2446"/>
    </location>
</feature>
<feature type="disulfide bond" evidence="18">
    <location>
        <begin position="1849"/>
        <end position="1858"/>
    </location>
</feature>
<dbReference type="FunFam" id="2.10.25.10:FF:000143">
    <property type="entry name" value="Protein crumbs 1"/>
    <property type="match status" value="3"/>
</dbReference>
<evidence type="ECO:0000256" key="18">
    <source>
        <dbReference type="PROSITE-ProRule" id="PRU00076"/>
    </source>
</evidence>
<feature type="domain" description="EGF-like" evidence="21">
    <location>
        <begin position="2228"/>
        <end position="2264"/>
    </location>
</feature>
<dbReference type="GO" id="GO:0005911">
    <property type="term" value="C:cell-cell junction"/>
    <property type="evidence" value="ECO:0007669"/>
    <property type="project" value="UniProtKB-ARBA"/>
</dbReference>
<keyword evidence="13 20" id="KW-1133">Transmembrane helix</keyword>
<evidence type="ECO:0000256" key="10">
    <source>
        <dbReference type="ARBA" id="ARBA00022782"/>
    </source>
</evidence>
<comment type="caution">
    <text evidence="22">The sequence shown here is derived from an EMBL/GenBank/DDBJ whole genome shotgun (WGS) entry which is preliminary data.</text>
</comment>
<keyword evidence="3" id="KW-0217">Developmental protein</keyword>
<feature type="disulfide bond" evidence="18">
    <location>
        <begin position="896"/>
        <end position="905"/>
    </location>
</feature>
<dbReference type="PROSITE" id="PS01186">
    <property type="entry name" value="EGF_2"/>
    <property type="match status" value="37"/>
</dbReference>
<dbReference type="GO" id="GO:0030182">
    <property type="term" value="P:neuron differentiation"/>
    <property type="evidence" value="ECO:0007669"/>
    <property type="project" value="UniProtKB-ARBA"/>
</dbReference>
<dbReference type="CDD" id="cd00054">
    <property type="entry name" value="EGF_CA"/>
    <property type="match status" value="38"/>
</dbReference>
<feature type="disulfide bond" evidence="18">
    <location>
        <begin position="430"/>
        <end position="439"/>
    </location>
</feature>
<dbReference type="GO" id="GO:0048598">
    <property type="term" value="P:embryonic morphogenesis"/>
    <property type="evidence" value="ECO:0007669"/>
    <property type="project" value="UniProtKB-ARBA"/>
</dbReference>
<feature type="disulfide bond" evidence="18">
    <location>
        <begin position="2057"/>
        <end position="2067"/>
    </location>
</feature>
<feature type="disulfide bond" evidence="18">
    <location>
        <begin position="371"/>
        <end position="381"/>
    </location>
</feature>
<keyword evidence="14 20" id="KW-0472">Membrane</keyword>
<keyword evidence="10" id="KW-0221">Differentiation</keyword>
<dbReference type="PANTHER" id="PTHR12916">
    <property type="entry name" value="CYTOCHROME C OXIDASE POLYPEPTIDE VIC-2"/>
    <property type="match status" value="1"/>
</dbReference>
<feature type="disulfide bond" evidence="18">
    <location>
        <begin position="1887"/>
        <end position="1896"/>
    </location>
</feature>
<feature type="compositionally biased region" description="Low complexity" evidence="19">
    <location>
        <begin position="2682"/>
        <end position="2706"/>
    </location>
</feature>
<evidence type="ECO:0000256" key="6">
    <source>
        <dbReference type="ARBA" id="ARBA00022553"/>
    </source>
</evidence>
<keyword evidence="23" id="KW-1185">Reference proteome</keyword>
<comment type="subunit">
    <text evidence="2">Homotetramer.</text>
</comment>
<dbReference type="SMART" id="SM00179">
    <property type="entry name" value="EGF_CA"/>
    <property type="match status" value="44"/>
</dbReference>
<keyword evidence="8" id="KW-0732">Signal</keyword>
<feature type="domain" description="EGF-like" evidence="21">
    <location>
        <begin position="1823"/>
        <end position="1859"/>
    </location>
</feature>
<dbReference type="GO" id="GO:0008593">
    <property type="term" value="P:regulation of Notch signaling pathway"/>
    <property type="evidence" value="ECO:0007669"/>
    <property type="project" value="UniProtKB-ARBA"/>
</dbReference>
<feature type="disulfide bond" evidence="18">
    <location>
        <begin position="2254"/>
        <end position="2263"/>
    </location>
</feature>
<dbReference type="InterPro" id="IPR013032">
    <property type="entry name" value="EGF-like_CS"/>
</dbReference>
<gene>
    <name evidence="22" type="ORF">MGAL_10B012481</name>
</gene>
<feature type="domain" description="EGF-like" evidence="21">
    <location>
        <begin position="329"/>
        <end position="365"/>
    </location>
</feature>
<dbReference type="GO" id="GO:0009967">
    <property type="term" value="P:positive regulation of signal transduction"/>
    <property type="evidence" value="ECO:0007669"/>
    <property type="project" value="UniProtKB-ARBA"/>
</dbReference>
<feature type="disulfide bond" evidence="18">
    <location>
        <begin position="1201"/>
        <end position="1210"/>
    </location>
</feature>
<feature type="disulfide bond" evidence="18">
    <location>
        <begin position="973"/>
        <end position="982"/>
    </location>
</feature>
<feature type="domain" description="EGF-like" evidence="21">
    <location>
        <begin position="1937"/>
        <end position="1973"/>
    </location>
</feature>
<dbReference type="FunFam" id="2.10.25.10:FF:000784">
    <property type="entry name" value="Uncharacterized protein"/>
    <property type="match status" value="1"/>
</dbReference>
<evidence type="ECO:0000256" key="3">
    <source>
        <dbReference type="ARBA" id="ARBA00022473"/>
    </source>
</evidence>
<evidence type="ECO:0000256" key="11">
    <source>
        <dbReference type="ARBA" id="ARBA00022837"/>
    </source>
</evidence>
<feature type="domain" description="EGF-like" evidence="21">
    <location>
        <begin position="291"/>
        <end position="327"/>
    </location>
</feature>
<evidence type="ECO:0000313" key="23">
    <source>
        <dbReference type="Proteomes" id="UP000596742"/>
    </source>
</evidence>
<feature type="domain" description="EGF-like" evidence="21">
    <location>
        <begin position="2534"/>
        <end position="2570"/>
    </location>
</feature>
<dbReference type="FunFam" id="2.10.25.10:FF:000123">
    <property type="entry name" value="Crumbs homolog 1 (Drosophila)"/>
    <property type="match status" value="1"/>
</dbReference>
<feature type="domain" description="EGF-like" evidence="21">
    <location>
        <begin position="1214"/>
        <end position="1250"/>
    </location>
</feature>
<feature type="disulfide bond" evidence="18">
    <location>
        <begin position="1925"/>
        <end position="1934"/>
    </location>
</feature>
<dbReference type="GO" id="GO:0060255">
    <property type="term" value="P:regulation of macromolecule metabolic process"/>
    <property type="evidence" value="ECO:0007669"/>
    <property type="project" value="UniProtKB-ARBA"/>
</dbReference>
<dbReference type="GO" id="GO:0002064">
    <property type="term" value="P:epithelial cell development"/>
    <property type="evidence" value="ECO:0007669"/>
    <property type="project" value="UniProtKB-ARBA"/>
</dbReference>
<feature type="disulfide bond" evidence="18">
    <location>
        <begin position="2116"/>
        <end position="2125"/>
    </location>
</feature>
<feature type="disulfide bond" evidence="18">
    <location>
        <begin position="1163"/>
        <end position="1172"/>
    </location>
</feature>
<dbReference type="InterPro" id="IPR018097">
    <property type="entry name" value="EGF_Ca-bd_CS"/>
</dbReference>
<evidence type="ECO:0000256" key="7">
    <source>
        <dbReference type="ARBA" id="ARBA00022692"/>
    </source>
</evidence>
<feature type="disulfide bond" evidence="18">
    <location>
        <begin position="2598"/>
        <end position="2607"/>
    </location>
</feature>
<evidence type="ECO:0000256" key="19">
    <source>
        <dbReference type="SAM" id="MobiDB-lite"/>
    </source>
</evidence>
<evidence type="ECO:0000256" key="8">
    <source>
        <dbReference type="ARBA" id="ARBA00022729"/>
    </source>
</evidence>
<feature type="disulfide bond" evidence="18">
    <location>
        <begin position="2436"/>
        <end position="2445"/>
    </location>
</feature>
<dbReference type="GO" id="GO:0050877">
    <property type="term" value="P:nervous system process"/>
    <property type="evidence" value="ECO:0007669"/>
    <property type="project" value="UniProtKB-ARBA"/>
</dbReference>
<feature type="disulfide bond" evidence="18">
    <location>
        <begin position="2292"/>
        <end position="2301"/>
    </location>
</feature>
<dbReference type="GO" id="GO:0048638">
    <property type="term" value="P:regulation of developmental growth"/>
    <property type="evidence" value="ECO:0007669"/>
    <property type="project" value="UniProtKB-ARBA"/>
</dbReference>
<feature type="non-terminal residue" evidence="22">
    <location>
        <position position="2744"/>
    </location>
</feature>
<dbReference type="InterPro" id="IPR000152">
    <property type="entry name" value="EGF-type_Asp/Asn_hydroxyl_site"/>
</dbReference>
<dbReference type="GO" id="GO:0055123">
    <property type="term" value="P:digestive system development"/>
    <property type="evidence" value="ECO:0007669"/>
    <property type="project" value="UniProtKB-ARBA"/>
</dbReference>
<dbReference type="OrthoDB" id="283575at2759"/>
<feature type="domain" description="EGF-like" evidence="21">
    <location>
        <begin position="1252"/>
        <end position="1288"/>
    </location>
</feature>
<feature type="disulfide bond" evidence="18">
    <location>
        <begin position="2522"/>
        <end position="2531"/>
    </location>
</feature>
<feature type="domain" description="EGF-like" evidence="21">
    <location>
        <begin position="1175"/>
        <end position="1211"/>
    </location>
</feature>
<feature type="disulfide bond" evidence="18">
    <location>
        <begin position="833"/>
        <end position="842"/>
    </location>
</feature>
<dbReference type="Pfam" id="PF00008">
    <property type="entry name" value="EGF"/>
    <property type="match status" value="30"/>
</dbReference>
<feature type="domain" description="EGF-like" evidence="21">
    <location>
        <begin position="1023"/>
        <end position="1059"/>
    </location>
</feature>
<dbReference type="FunFam" id="2.10.25.10:FF:000391">
    <property type="entry name" value="Weary, isoform C"/>
    <property type="match status" value="3"/>
</dbReference>
<feature type="domain" description="EGF-like" evidence="21">
    <location>
        <begin position="367"/>
        <end position="402"/>
    </location>
</feature>
<evidence type="ECO:0000313" key="22">
    <source>
        <dbReference type="EMBL" id="VDH94424.1"/>
    </source>
</evidence>
<evidence type="ECO:0000256" key="20">
    <source>
        <dbReference type="SAM" id="Phobius"/>
    </source>
</evidence>
<feature type="disulfide bond" evidence="18">
    <location>
        <begin position="2560"/>
        <end position="2569"/>
    </location>
</feature>
<dbReference type="PROSITE" id="PS00010">
    <property type="entry name" value="ASX_HYDROXYL"/>
    <property type="match status" value="38"/>
</dbReference>
<dbReference type="FunFam" id="2.10.25.10:FF:000247">
    <property type="entry name" value="Delta/notch like EGF repeat containing"/>
    <property type="match status" value="1"/>
</dbReference>
<feature type="disulfide bond" evidence="18">
    <location>
        <begin position="2474"/>
        <end position="2483"/>
    </location>
</feature>
<feature type="disulfide bond" evidence="18">
    <location>
        <begin position="1125"/>
        <end position="1134"/>
    </location>
</feature>
<dbReference type="SUPFAM" id="SSF57184">
    <property type="entry name" value="Growth factor receptor domain"/>
    <property type="match status" value="5"/>
</dbReference>
<feature type="disulfide bond" evidence="18">
    <location>
        <begin position="1702"/>
        <end position="1711"/>
    </location>
</feature>
<feature type="domain" description="EGF-like" evidence="21">
    <location>
        <begin position="1137"/>
        <end position="1173"/>
    </location>
</feature>
<dbReference type="GO" id="GO:0051093">
    <property type="term" value="P:negative regulation of developmental process"/>
    <property type="evidence" value="ECO:0007669"/>
    <property type="project" value="UniProtKB-ARBA"/>
</dbReference>
<dbReference type="FunFam" id="2.10.25.10:FF:000095">
    <property type="entry name" value="Notch, isoform B"/>
    <property type="match status" value="1"/>
</dbReference>
<feature type="domain" description="EGF-like" evidence="21">
    <location>
        <begin position="1099"/>
        <end position="1135"/>
    </location>
</feature>
<feature type="disulfide bond" evidence="18">
    <location>
        <begin position="1626"/>
        <end position="1635"/>
    </location>
</feature>
<protein>
    <recommendedName>
        <fullName evidence="21">EGF-like domain-containing protein</fullName>
    </recommendedName>
</protein>
<keyword evidence="4" id="KW-1003">Cell membrane</keyword>
<feature type="disulfide bond" evidence="18">
    <location>
        <begin position="519"/>
        <end position="528"/>
    </location>
</feature>
<feature type="domain" description="EGF-like" evidence="21">
    <location>
        <begin position="1899"/>
        <end position="1935"/>
    </location>
</feature>
<feature type="domain" description="EGF-like" evidence="21">
    <location>
        <begin position="985"/>
        <end position="1021"/>
    </location>
</feature>
<feature type="domain" description="EGF-like" evidence="21">
    <location>
        <begin position="2266"/>
        <end position="2302"/>
    </location>
</feature>
<feature type="domain" description="EGF-like" evidence="21">
    <location>
        <begin position="442"/>
        <end position="478"/>
    </location>
</feature>
<feature type="disulfide bond" evidence="18">
    <location>
        <begin position="1011"/>
        <end position="1020"/>
    </location>
</feature>
<keyword evidence="12" id="KW-0914">Notch signaling pathway</keyword>
<dbReference type="PRINTS" id="PR00010">
    <property type="entry name" value="EGFBLOOD"/>
</dbReference>
<feature type="disulfide bond" evidence="18">
    <location>
        <begin position="777"/>
        <end position="794"/>
    </location>
</feature>
<dbReference type="GO" id="GO:0007435">
    <property type="term" value="P:salivary gland morphogenesis"/>
    <property type="evidence" value="ECO:0007669"/>
    <property type="project" value="UniProtKB-ARBA"/>
</dbReference>
<dbReference type="GO" id="GO:0012505">
    <property type="term" value="C:endomembrane system"/>
    <property type="evidence" value="ECO:0007669"/>
    <property type="project" value="UniProtKB-ARBA"/>
</dbReference>
<feature type="domain" description="EGF-like" evidence="21">
    <location>
        <begin position="2448"/>
        <end position="2484"/>
    </location>
</feature>
<reference evidence="22" key="1">
    <citation type="submission" date="2018-11" db="EMBL/GenBank/DDBJ databases">
        <authorList>
            <person name="Alioto T."/>
            <person name="Alioto T."/>
        </authorList>
    </citation>
    <scope>NUCLEOTIDE SEQUENCE</scope>
</reference>
<dbReference type="GO" id="GO:0048568">
    <property type="term" value="P:embryonic organ development"/>
    <property type="evidence" value="ECO:0007669"/>
    <property type="project" value="UniProtKB-ARBA"/>
</dbReference>
<evidence type="ECO:0000256" key="14">
    <source>
        <dbReference type="ARBA" id="ARBA00023136"/>
    </source>
</evidence>
<dbReference type="EMBL" id="UYJE01000594">
    <property type="protein sequence ID" value="VDH94424.1"/>
    <property type="molecule type" value="Genomic_DNA"/>
</dbReference>
<dbReference type="FunFam" id="2.10.25.10:FF:000066">
    <property type="entry name" value="FAT atypical cadherin 4"/>
    <property type="match status" value="1"/>
</dbReference>
<dbReference type="GO" id="GO:0051241">
    <property type="term" value="P:negative regulation of multicellular organismal process"/>
    <property type="evidence" value="ECO:0007669"/>
    <property type="project" value="UniProtKB-ARBA"/>
</dbReference>
<dbReference type="FunFam" id="2.10.25.10:FF:000031">
    <property type="entry name" value="neurogenic locus notch homolog protein 3"/>
    <property type="match status" value="1"/>
</dbReference>
<feature type="domain" description="EGF-like" evidence="21">
    <location>
        <begin position="1562"/>
        <end position="1598"/>
    </location>
</feature>
<feature type="domain" description="EGF-like" evidence="21">
    <location>
        <begin position="2090"/>
        <end position="2126"/>
    </location>
</feature>
<feature type="disulfide bond" evidence="18">
    <location>
        <begin position="1087"/>
        <end position="1096"/>
    </location>
</feature>
<feature type="disulfide bond" evidence="18">
    <location>
        <begin position="1278"/>
        <end position="1287"/>
    </location>
</feature>
<feature type="disulfide bond" evidence="18">
    <location>
        <begin position="2181"/>
        <end position="2190"/>
    </location>
</feature>
<dbReference type="Pfam" id="PF12661">
    <property type="entry name" value="hEGF"/>
    <property type="match status" value="11"/>
</dbReference>
<dbReference type="FunFam" id="2.10.25.10:FF:000565">
    <property type="entry name" value="Predicted protein"/>
    <property type="match status" value="1"/>
</dbReference>
<dbReference type="Gene3D" id="2.10.25.10">
    <property type="entry name" value="Laminin"/>
    <property type="match status" value="42"/>
</dbReference>
<feature type="domain" description="EGF-like" evidence="21">
    <location>
        <begin position="531"/>
        <end position="567"/>
    </location>
</feature>
<evidence type="ECO:0000256" key="1">
    <source>
        <dbReference type="ARBA" id="ARBA00004247"/>
    </source>
</evidence>
<dbReference type="GO" id="GO:0048871">
    <property type="term" value="P:multicellular organismal-level homeostasis"/>
    <property type="evidence" value="ECO:0007669"/>
    <property type="project" value="UniProtKB-ARBA"/>
</dbReference>
<feature type="disulfide bond" evidence="18">
    <location>
        <begin position="1963"/>
        <end position="1972"/>
    </location>
</feature>